<accession>A0A9X3P6I1</accession>
<gene>
    <name evidence="1" type="ORF">O1R50_05335</name>
</gene>
<dbReference type="InterPro" id="IPR003718">
    <property type="entry name" value="OsmC/Ohr_fam"/>
</dbReference>
<dbReference type="AlphaFoldDB" id="A0A9X3P6I1"/>
<sequence length="156" mass="17270">MSGREHHYEITMRWTGNTGKGTANYREYGRDHDLIAEGKPVIQASADPAFRGQPERWNPEELLVAALADCHMLTYLSLCARERLVVTAYEDTATGTMAEEGGGGRFTEVTLSPVVTIADPALADRAMELHHDANQDCFIARSVDFPVQHRPTIRSA</sequence>
<proteinExistence type="predicted"/>
<reference evidence="1" key="1">
    <citation type="submission" date="2022-12" db="EMBL/GenBank/DDBJ databases">
        <title>Gycomyces niveus sp.nov.,a novel actinomycete isolated from soil in Shouguan.</title>
        <authorList>
            <person name="Yang X."/>
        </authorList>
    </citation>
    <scope>NUCLEOTIDE SEQUENCE</scope>
    <source>
        <strain evidence="1">NEAU-A15</strain>
    </source>
</reference>
<dbReference type="Proteomes" id="UP001146067">
    <property type="component" value="Unassembled WGS sequence"/>
</dbReference>
<keyword evidence="2" id="KW-1185">Reference proteome</keyword>
<dbReference type="EMBL" id="JAPZVP010000003">
    <property type="protein sequence ID" value="MDA1359034.1"/>
    <property type="molecule type" value="Genomic_DNA"/>
</dbReference>
<dbReference type="PANTHER" id="PTHR42830">
    <property type="entry name" value="OSMOTICALLY INDUCIBLE FAMILY PROTEIN"/>
    <property type="match status" value="1"/>
</dbReference>
<evidence type="ECO:0000313" key="2">
    <source>
        <dbReference type="Proteomes" id="UP001146067"/>
    </source>
</evidence>
<evidence type="ECO:0000313" key="1">
    <source>
        <dbReference type="EMBL" id="MDA1359034.1"/>
    </source>
</evidence>
<dbReference type="Pfam" id="PF02566">
    <property type="entry name" value="OsmC"/>
    <property type="match status" value="1"/>
</dbReference>
<dbReference type="InterPro" id="IPR015946">
    <property type="entry name" value="KH_dom-like_a/b"/>
</dbReference>
<comment type="caution">
    <text evidence="1">The sequence shown here is derived from an EMBL/GenBank/DDBJ whole genome shotgun (WGS) entry which is preliminary data.</text>
</comment>
<protein>
    <submittedName>
        <fullName evidence="1">OsmC family protein</fullName>
    </submittedName>
</protein>
<dbReference type="InterPro" id="IPR036102">
    <property type="entry name" value="OsmC/Ohrsf"/>
</dbReference>
<dbReference type="PANTHER" id="PTHR42830:SF2">
    <property type="entry name" value="OSMC_OHR FAMILY PROTEIN"/>
    <property type="match status" value="1"/>
</dbReference>
<organism evidence="1 2">
    <name type="scientific">Glycomyces luteolus</name>
    <dbReference type="NCBI Taxonomy" id="2670330"/>
    <lineage>
        <taxon>Bacteria</taxon>
        <taxon>Bacillati</taxon>
        <taxon>Actinomycetota</taxon>
        <taxon>Actinomycetes</taxon>
        <taxon>Glycomycetales</taxon>
        <taxon>Glycomycetaceae</taxon>
        <taxon>Glycomyces</taxon>
    </lineage>
</organism>
<dbReference type="SUPFAM" id="SSF82784">
    <property type="entry name" value="OsmC-like"/>
    <property type="match status" value="1"/>
</dbReference>
<dbReference type="RefSeq" id="WP_270108864.1">
    <property type="nucleotide sequence ID" value="NZ_JAPZVP010000003.1"/>
</dbReference>
<name>A0A9X3P6I1_9ACTN</name>
<dbReference type="Gene3D" id="3.30.300.20">
    <property type="match status" value="1"/>
</dbReference>
<dbReference type="InterPro" id="IPR052707">
    <property type="entry name" value="OsmC_Ohr_Peroxiredoxin"/>
</dbReference>